<evidence type="ECO:0000256" key="4">
    <source>
        <dbReference type="ARBA" id="ARBA00022982"/>
    </source>
</evidence>
<feature type="binding site" description="covalent" evidence="6">
    <location>
        <position position="36"/>
    </location>
    <ligand>
        <name>heme c</name>
        <dbReference type="ChEBI" id="CHEBI:61717"/>
    </ligand>
</feature>
<dbReference type="SUPFAM" id="SSF46626">
    <property type="entry name" value="Cytochrome c"/>
    <property type="match status" value="1"/>
</dbReference>
<evidence type="ECO:0000256" key="1">
    <source>
        <dbReference type="ARBA" id="ARBA00022448"/>
    </source>
</evidence>
<organism evidence="9 10">
    <name type="scientific">Microvirgula aerodenitrificans</name>
    <dbReference type="NCBI Taxonomy" id="57480"/>
    <lineage>
        <taxon>Bacteria</taxon>
        <taxon>Pseudomonadati</taxon>
        <taxon>Pseudomonadota</taxon>
        <taxon>Betaproteobacteria</taxon>
        <taxon>Neisseriales</taxon>
        <taxon>Aquaspirillaceae</taxon>
        <taxon>Microvirgula</taxon>
    </lineage>
</organism>
<dbReference type="GO" id="GO:0009055">
    <property type="term" value="F:electron transfer activity"/>
    <property type="evidence" value="ECO:0007669"/>
    <property type="project" value="InterPro"/>
</dbReference>
<dbReference type="EMBL" id="CP028519">
    <property type="protein sequence ID" value="AVY94002.1"/>
    <property type="molecule type" value="Genomic_DNA"/>
</dbReference>
<evidence type="ECO:0000313" key="10">
    <source>
        <dbReference type="Proteomes" id="UP000244173"/>
    </source>
</evidence>
<evidence type="ECO:0000256" key="3">
    <source>
        <dbReference type="ARBA" id="ARBA00022723"/>
    </source>
</evidence>
<proteinExistence type="predicted"/>
<keyword evidence="4" id="KW-0249">Electron transport</keyword>
<dbReference type="Proteomes" id="UP000244173">
    <property type="component" value="Chromosome"/>
</dbReference>
<reference evidence="9 10" key="1">
    <citation type="submission" date="2018-04" db="EMBL/GenBank/DDBJ databases">
        <title>Denitrifier Microvirgula.</title>
        <authorList>
            <person name="Anderson E."/>
            <person name="Jang J."/>
            <person name="Ishii S."/>
        </authorList>
    </citation>
    <scope>NUCLEOTIDE SEQUENCE [LARGE SCALE GENOMIC DNA]</scope>
    <source>
        <strain evidence="9 10">BE2.4</strain>
    </source>
</reference>
<dbReference type="InterPro" id="IPR009056">
    <property type="entry name" value="Cyt_c-like_dom"/>
</dbReference>
<protein>
    <submittedName>
        <fullName evidence="9">Cytochrome C</fullName>
    </submittedName>
</protein>
<evidence type="ECO:0000259" key="8">
    <source>
        <dbReference type="PROSITE" id="PS51007"/>
    </source>
</evidence>
<evidence type="ECO:0000256" key="2">
    <source>
        <dbReference type="ARBA" id="ARBA00022617"/>
    </source>
</evidence>
<name>A0A2S0P9I6_9NEIS</name>
<keyword evidence="2 6" id="KW-0349">Heme</keyword>
<evidence type="ECO:0000256" key="6">
    <source>
        <dbReference type="PIRSR" id="PIRSR602324-1"/>
    </source>
</evidence>
<keyword evidence="10" id="KW-1185">Reference proteome</keyword>
<feature type="binding site" description="covalent" evidence="6">
    <location>
        <position position="80"/>
    </location>
    <ligand>
        <name>heme c</name>
        <dbReference type="ChEBI" id="CHEBI:61717"/>
    </ligand>
</feature>
<evidence type="ECO:0000256" key="7">
    <source>
        <dbReference type="SAM" id="SignalP"/>
    </source>
</evidence>
<feature type="binding site" description="covalent" evidence="6">
    <location>
        <position position="32"/>
    </location>
    <ligand>
        <name>heme c</name>
        <dbReference type="ChEBI" id="CHEBI:61717"/>
    </ligand>
</feature>
<dbReference type="GO" id="GO:0020037">
    <property type="term" value="F:heme binding"/>
    <property type="evidence" value="ECO:0007669"/>
    <property type="project" value="InterPro"/>
</dbReference>
<dbReference type="InterPro" id="IPR002324">
    <property type="entry name" value="Cyt_c_ID"/>
</dbReference>
<accession>A0A2S0P9I6</accession>
<gene>
    <name evidence="9" type="ORF">DAI18_08060</name>
</gene>
<comment type="PTM">
    <text evidence="6">Binds 1 heme c group covalently per subunit.</text>
</comment>
<dbReference type="KEGG" id="maer:DAI18_08060"/>
<feature type="signal peptide" evidence="7">
    <location>
        <begin position="1"/>
        <end position="22"/>
    </location>
</feature>
<keyword evidence="1" id="KW-0813">Transport</keyword>
<evidence type="ECO:0000256" key="5">
    <source>
        <dbReference type="ARBA" id="ARBA00023004"/>
    </source>
</evidence>
<dbReference type="InterPro" id="IPR036909">
    <property type="entry name" value="Cyt_c-like_dom_sf"/>
</dbReference>
<dbReference type="Pfam" id="PF00034">
    <property type="entry name" value="Cytochrom_C"/>
    <property type="match status" value="1"/>
</dbReference>
<dbReference type="Gene3D" id="1.10.760.10">
    <property type="entry name" value="Cytochrome c-like domain"/>
    <property type="match status" value="1"/>
</dbReference>
<sequence>MHNLIVTAFAFGALLVSGAAQANEALAKSKNCMSCHTVDKKLVGPAYKDIATKYKGKNMEAQMVQSIIKGSSGKWGPIPMPANNVSEGDARTLAKWILSL</sequence>
<keyword evidence="3 6" id="KW-0479">Metal-binding</keyword>
<feature type="chain" id="PRO_5015695125" evidence="7">
    <location>
        <begin position="23"/>
        <end position="100"/>
    </location>
</feature>
<dbReference type="GO" id="GO:0005506">
    <property type="term" value="F:iron ion binding"/>
    <property type="evidence" value="ECO:0007669"/>
    <property type="project" value="InterPro"/>
</dbReference>
<dbReference type="PROSITE" id="PS51007">
    <property type="entry name" value="CYTC"/>
    <property type="match status" value="1"/>
</dbReference>
<keyword evidence="7" id="KW-0732">Signal</keyword>
<evidence type="ECO:0000313" key="9">
    <source>
        <dbReference type="EMBL" id="AVY94002.1"/>
    </source>
</evidence>
<feature type="domain" description="Cytochrome c" evidence="8">
    <location>
        <begin position="18"/>
        <end position="100"/>
    </location>
</feature>
<dbReference type="AlphaFoldDB" id="A0A2S0P9I6"/>
<dbReference type="RefSeq" id="WP_028499226.1">
    <property type="nucleotide sequence ID" value="NZ_CALFSO010000093.1"/>
</dbReference>
<dbReference type="PRINTS" id="PR00606">
    <property type="entry name" value="CYTCHROMECID"/>
</dbReference>
<dbReference type="OrthoDB" id="9814063at2"/>
<dbReference type="STRING" id="1122240.GCA_000620105_02158"/>
<keyword evidence="5 6" id="KW-0408">Iron</keyword>